<proteinExistence type="predicted"/>
<protein>
    <submittedName>
        <fullName evidence="2">Uncharacterized protein</fullName>
    </submittedName>
</protein>
<keyword evidence="3" id="KW-1185">Reference proteome</keyword>
<organism evidence="2 3">
    <name type="scientific">Streptomyces thermogriseus</name>
    <dbReference type="NCBI Taxonomy" id="75292"/>
    <lineage>
        <taxon>Bacteria</taxon>
        <taxon>Bacillati</taxon>
        <taxon>Actinomycetota</taxon>
        <taxon>Actinomycetes</taxon>
        <taxon>Kitasatosporales</taxon>
        <taxon>Streptomycetaceae</taxon>
        <taxon>Streptomyces</taxon>
    </lineage>
</organism>
<reference evidence="3" key="1">
    <citation type="journal article" date="2019" name="Int. J. Syst. Evol. Microbiol.">
        <title>The Global Catalogue of Microorganisms (GCM) 10K type strain sequencing project: providing services to taxonomists for standard genome sequencing and annotation.</title>
        <authorList>
            <consortium name="The Broad Institute Genomics Platform"/>
            <consortium name="The Broad Institute Genome Sequencing Center for Infectious Disease"/>
            <person name="Wu L."/>
            <person name="Ma J."/>
        </authorList>
    </citation>
    <scope>NUCLEOTIDE SEQUENCE [LARGE SCALE GENOMIC DNA]</scope>
    <source>
        <strain evidence="3">JCM 11269</strain>
    </source>
</reference>
<comment type="caution">
    <text evidence="2">The sequence shown here is derived from an EMBL/GenBank/DDBJ whole genome shotgun (WGS) entry which is preliminary data.</text>
</comment>
<evidence type="ECO:0000256" key="1">
    <source>
        <dbReference type="SAM" id="MobiDB-lite"/>
    </source>
</evidence>
<accession>A0ABP4DRU9</accession>
<dbReference type="Proteomes" id="UP001501072">
    <property type="component" value="Unassembled WGS sequence"/>
</dbReference>
<dbReference type="EMBL" id="BAAAHU010000068">
    <property type="protein sequence ID" value="GAA1015711.1"/>
    <property type="molecule type" value="Genomic_DNA"/>
</dbReference>
<evidence type="ECO:0000313" key="3">
    <source>
        <dbReference type="Proteomes" id="UP001501072"/>
    </source>
</evidence>
<evidence type="ECO:0000313" key="2">
    <source>
        <dbReference type="EMBL" id="GAA1015711.1"/>
    </source>
</evidence>
<name>A0ABP4DRU9_9ACTN</name>
<sequence>MGLAGLTDLMDLTGVMERSVTGPRLSPRASGVPGGAGERREVVVGCESAVPGRGDPGAALLRPGCFVASSAGVLPGEGRKRARTSPACRARQTVGRRWQ</sequence>
<gene>
    <name evidence="2" type="ORF">GCM10009564_48980</name>
</gene>
<feature type="region of interest" description="Disordered" evidence="1">
    <location>
        <begin position="75"/>
        <end position="99"/>
    </location>
</feature>